<dbReference type="EMBL" id="JAUMVS010000070">
    <property type="protein sequence ID" value="MDO4841963.1"/>
    <property type="molecule type" value="Genomic_DNA"/>
</dbReference>
<dbReference type="AlphaFoldDB" id="A0AA43U653"/>
<name>A0AA43U653_9ACTN</name>
<dbReference type="GO" id="GO:0004853">
    <property type="term" value="F:uroporphyrinogen decarboxylase activity"/>
    <property type="evidence" value="ECO:0007669"/>
    <property type="project" value="InterPro"/>
</dbReference>
<gene>
    <name evidence="2" type="ORF">Q3982_04720</name>
</gene>
<comment type="caution">
    <text evidence="2">The sequence shown here is derived from an EMBL/GenBank/DDBJ whole genome shotgun (WGS) entry which is preliminary data.</text>
</comment>
<evidence type="ECO:0000313" key="3">
    <source>
        <dbReference type="Proteomes" id="UP001168575"/>
    </source>
</evidence>
<keyword evidence="3" id="KW-1185">Reference proteome</keyword>
<reference evidence="2" key="1">
    <citation type="submission" date="2023-07" db="EMBL/GenBank/DDBJ databases">
        <title>Between Cages and Wild: Unraveling the Impact of Captivity on Animal Microbiomes and Antimicrobial Resistance.</title>
        <authorList>
            <person name="Schmartz G.P."/>
            <person name="Rehner J."/>
            <person name="Schuff M.J."/>
            <person name="Becker S.L."/>
            <person name="Kravczyk M."/>
            <person name="Gurevich A."/>
            <person name="Francke R."/>
            <person name="Mueller R."/>
            <person name="Keller V."/>
            <person name="Keller A."/>
        </authorList>
    </citation>
    <scope>NUCLEOTIDE SEQUENCE</scope>
    <source>
        <strain evidence="2">S12M_St_49</strain>
    </source>
</reference>
<dbReference type="InterPro" id="IPR038071">
    <property type="entry name" value="UROD/MetE-like_sf"/>
</dbReference>
<protein>
    <submittedName>
        <fullName evidence="2">Uroporphyrinogen decarboxylase family protein</fullName>
    </submittedName>
</protein>
<dbReference type="InterPro" id="IPR052024">
    <property type="entry name" value="Methanogen_methyltrans"/>
</dbReference>
<evidence type="ECO:0000259" key="1">
    <source>
        <dbReference type="Pfam" id="PF01208"/>
    </source>
</evidence>
<dbReference type="GO" id="GO:0006779">
    <property type="term" value="P:porphyrin-containing compound biosynthetic process"/>
    <property type="evidence" value="ECO:0007669"/>
    <property type="project" value="InterPro"/>
</dbReference>
<sequence length="381" mass="42667">MSADQMTSLERARAIANGEQADRMPCNPNIANGTARVLGCKISEFSTDPKTFAKAQMACVERFGTDSVRVFTDLFTWPEAMGAKVHIPEDDTADLLEPAIHDVKDINKLRPADPYKDGRLPVHVEAMKWLKEYSEGIMPSVGCAVSGPFTLAFSLIGFDEMLRMIHKDPESVHKLCELATETSIRWSEVAIDLGCAPAISEPMSSTTVVSPKVFREFSLPYMKKLVDYMHTRNVNPVIHICGQTDKIWDDLANLGIAGWSIDNVASLTECKRIVGNKCKIMGNDDPGSVMYMGTPLDVRIGTLESLKEGWDSPKGFMVMSGCSLPVETRFENIDSMMDTMREVGYPIKEEKLTRCSKKHVLKKQSRRHKYNGYKRRTSRRT</sequence>
<dbReference type="PANTHER" id="PTHR47099">
    <property type="entry name" value="METHYLCOBAMIDE:COM METHYLTRANSFERASE MTBA"/>
    <property type="match status" value="1"/>
</dbReference>
<dbReference type="PANTHER" id="PTHR47099:SF1">
    <property type="entry name" value="METHYLCOBAMIDE:COM METHYLTRANSFERASE MTBA"/>
    <property type="match status" value="1"/>
</dbReference>
<dbReference type="SUPFAM" id="SSF51726">
    <property type="entry name" value="UROD/MetE-like"/>
    <property type="match status" value="1"/>
</dbReference>
<dbReference type="Gene3D" id="3.20.20.210">
    <property type="match status" value="1"/>
</dbReference>
<accession>A0AA43U653</accession>
<dbReference type="Pfam" id="PF01208">
    <property type="entry name" value="URO-D"/>
    <property type="match status" value="1"/>
</dbReference>
<dbReference type="CDD" id="cd03465">
    <property type="entry name" value="URO-D_like"/>
    <property type="match status" value="1"/>
</dbReference>
<dbReference type="InterPro" id="IPR000257">
    <property type="entry name" value="Uroporphyrinogen_deCOase"/>
</dbReference>
<dbReference type="Proteomes" id="UP001168575">
    <property type="component" value="Unassembled WGS sequence"/>
</dbReference>
<proteinExistence type="predicted"/>
<organism evidence="2 3">
    <name type="scientific">Phoenicibacter congonensis</name>
    <dbReference type="NCBI Taxonomy" id="1944646"/>
    <lineage>
        <taxon>Bacteria</taxon>
        <taxon>Bacillati</taxon>
        <taxon>Actinomycetota</taxon>
        <taxon>Coriobacteriia</taxon>
        <taxon>Eggerthellales</taxon>
        <taxon>Eggerthellaceae</taxon>
        <taxon>Phoenicibacter</taxon>
    </lineage>
</organism>
<evidence type="ECO:0000313" key="2">
    <source>
        <dbReference type="EMBL" id="MDO4841963.1"/>
    </source>
</evidence>
<feature type="domain" description="Uroporphyrinogen decarboxylase (URO-D)" evidence="1">
    <location>
        <begin position="8"/>
        <end position="342"/>
    </location>
</feature>